<accession>A0A7V8JJW0</accession>
<feature type="modified residue" description="4-aspartylphosphate" evidence="1">
    <location>
        <position position="58"/>
    </location>
</feature>
<dbReference type="AlphaFoldDB" id="A0A7V8JJW0"/>
<dbReference type="SMART" id="SM00448">
    <property type="entry name" value="REC"/>
    <property type="match status" value="1"/>
</dbReference>
<comment type="caution">
    <text evidence="3">The sequence shown here is derived from an EMBL/GenBank/DDBJ whole genome shotgun (WGS) entry which is preliminary data.</text>
</comment>
<evidence type="ECO:0000313" key="4">
    <source>
        <dbReference type="Proteomes" id="UP000487117"/>
    </source>
</evidence>
<dbReference type="SUPFAM" id="SSF52172">
    <property type="entry name" value="CheY-like"/>
    <property type="match status" value="1"/>
</dbReference>
<dbReference type="PROSITE" id="PS50110">
    <property type="entry name" value="RESPONSE_REGULATORY"/>
    <property type="match status" value="1"/>
</dbReference>
<keyword evidence="1" id="KW-0597">Phosphoprotein</keyword>
<proteinExistence type="predicted"/>
<name>A0A7V8JJW0_STEMA</name>
<evidence type="ECO:0000259" key="2">
    <source>
        <dbReference type="PROSITE" id="PS50110"/>
    </source>
</evidence>
<dbReference type="Gene3D" id="3.40.50.2300">
    <property type="match status" value="1"/>
</dbReference>
<reference evidence="4" key="1">
    <citation type="journal article" date="2020" name="MBio">
        <title>Horizontal gene transfer to a defensive symbiont with a reduced genome amongst a multipartite beetle microbiome.</title>
        <authorList>
            <person name="Waterworth S.C."/>
            <person name="Florez L.V."/>
            <person name="Rees E.R."/>
            <person name="Hertweck C."/>
            <person name="Kaltenpoth M."/>
            <person name="Kwan J.C."/>
        </authorList>
    </citation>
    <scope>NUCLEOTIDE SEQUENCE [LARGE SCALE GENOMIC DNA]</scope>
</reference>
<dbReference type="Proteomes" id="UP000487117">
    <property type="component" value="Unassembled WGS sequence"/>
</dbReference>
<dbReference type="InterPro" id="IPR011006">
    <property type="entry name" value="CheY-like_superfamily"/>
</dbReference>
<dbReference type="GO" id="GO:0000160">
    <property type="term" value="P:phosphorelay signal transduction system"/>
    <property type="evidence" value="ECO:0007669"/>
    <property type="project" value="InterPro"/>
</dbReference>
<sequence>MTALRDLRVLVVENDEMSAAPLQMQLVQAGASVVGLAASVAESLRLLEQSAPDVALLDYRLAHNETSEPVARALRARGIPFVLATGMTADQLPSGLGDAVLLVKPYYSADLVAALSRALGRTHERV</sequence>
<protein>
    <submittedName>
        <fullName evidence="3">Putative transcriptional regulatory protein pdtaR</fullName>
    </submittedName>
</protein>
<dbReference type="InterPro" id="IPR001789">
    <property type="entry name" value="Sig_transdc_resp-reg_receiver"/>
</dbReference>
<organism evidence="3 4">
    <name type="scientific">Stenotrophomonas maltophilia</name>
    <name type="common">Pseudomonas maltophilia</name>
    <name type="synonym">Xanthomonas maltophilia</name>
    <dbReference type="NCBI Taxonomy" id="40324"/>
    <lineage>
        <taxon>Bacteria</taxon>
        <taxon>Pseudomonadati</taxon>
        <taxon>Pseudomonadota</taxon>
        <taxon>Gammaproteobacteria</taxon>
        <taxon>Lysobacterales</taxon>
        <taxon>Lysobacteraceae</taxon>
        <taxon>Stenotrophomonas</taxon>
        <taxon>Stenotrophomonas maltophilia group</taxon>
    </lineage>
</organism>
<feature type="domain" description="Response regulatory" evidence="2">
    <location>
        <begin position="8"/>
        <end position="119"/>
    </location>
</feature>
<evidence type="ECO:0000313" key="3">
    <source>
        <dbReference type="EMBL" id="KAF1012849.1"/>
    </source>
</evidence>
<dbReference type="EMBL" id="WNDS01000007">
    <property type="protein sequence ID" value="KAF1012849.1"/>
    <property type="molecule type" value="Genomic_DNA"/>
</dbReference>
<evidence type="ECO:0000256" key="1">
    <source>
        <dbReference type="PROSITE-ProRule" id="PRU00169"/>
    </source>
</evidence>
<gene>
    <name evidence="3" type="primary">pdtaR</name>
    <name evidence="3" type="ORF">GAK31_03935</name>
</gene>